<organism evidence="1 2">
    <name type="scientific">Adineta ricciae</name>
    <name type="common">Rotifer</name>
    <dbReference type="NCBI Taxonomy" id="249248"/>
    <lineage>
        <taxon>Eukaryota</taxon>
        <taxon>Metazoa</taxon>
        <taxon>Spiralia</taxon>
        <taxon>Gnathifera</taxon>
        <taxon>Rotifera</taxon>
        <taxon>Eurotatoria</taxon>
        <taxon>Bdelloidea</taxon>
        <taxon>Adinetida</taxon>
        <taxon>Adinetidae</taxon>
        <taxon>Adineta</taxon>
    </lineage>
</organism>
<gene>
    <name evidence="1" type="ORF">EDS130_LOCUS37602</name>
</gene>
<accession>A0A815MMI5</accession>
<protein>
    <submittedName>
        <fullName evidence="1">Uncharacterized protein</fullName>
    </submittedName>
</protein>
<dbReference type="AlphaFoldDB" id="A0A815MMI5"/>
<reference evidence="1" key="1">
    <citation type="submission" date="2021-02" db="EMBL/GenBank/DDBJ databases">
        <authorList>
            <person name="Nowell W R."/>
        </authorList>
    </citation>
    <scope>NUCLEOTIDE SEQUENCE</scope>
</reference>
<name>A0A815MMI5_ADIRI</name>
<evidence type="ECO:0000313" key="2">
    <source>
        <dbReference type="Proteomes" id="UP000663852"/>
    </source>
</evidence>
<dbReference type="EMBL" id="CAJNOJ010000374">
    <property type="protein sequence ID" value="CAF1422633.1"/>
    <property type="molecule type" value="Genomic_DNA"/>
</dbReference>
<comment type="caution">
    <text evidence="1">The sequence shown here is derived from an EMBL/GenBank/DDBJ whole genome shotgun (WGS) entry which is preliminary data.</text>
</comment>
<sequence>MLETKKEILHKFRFHPSNELIQLTQQQLIRLPLLNKFVENKTNFPLLQNDRHEYVLHHPIRFPWFIPLFHSINTQQPHVLFTELTIDENIFDVLQLFDYLCVDLFPSPLLDERNLRSLNPTKNTDRNRRLVYRPVKNVGEARTLAAQFILSLSRDEYDLNDFRTIESVFSLISVIFTRRDIFNSQFRYHTYTILDKCVFPLFFKRHPMEVLINIDEDEKMELYDDLQSIPIDFQCAFCRKGTYELQQEQKLFYCGPERAGKSTMIEFFSRYENGKYEDQYPFYVMDDCWACFNEAETVYLYSIEKDSYSNKTQSVCCYGSPKQAKIDKCKPRYGPKAQKYR</sequence>
<evidence type="ECO:0000313" key="1">
    <source>
        <dbReference type="EMBL" id="CAF1422633.1"/>
    </source>
</evidence>
<dbReference type="Proteomes" id="UP000663852">
    <property type="component" value="Unassembled WGS sequence"/>
</dbReference>
<proteinExistence type="predicted"/>